<name>M1K312_ENCCN</name>
<dbReference type="SUPFAM" id="SSF50447">
    <property type="entry name" value="Translation proteins"/>
    <property type="match status" value="1"/>
</dbReference>
<evidence type="ECO:0000256" key="3">
    <source>
        <dbReference type="ARBA" id="ARBA00023134"/>
    </source>
</evidence>
<gene>
    <name evidence="5" type="ORF">ECU04_1100</name>
</gene>
<dbReference type="SUPFAM" id="SSF50465">
    <property type="entry name" value="EF-Tu/eEF-1alpha/eIF2-gamma C-terminal domain"/>
    <property type="match status" value="1"/>
</dbReference>
<organism evidence="5">
    <name type="scientific">Encephalitozoon cuniculi</name>
    <name type="common">Microsporidian parasite</name>
    <dbReference type="NCBI Taxonomy" id="6035"/>
    <lineage>
        <taxon>Eukaryota</taxon>
        <taxon>Fungi</taxon>
        <taxon>Fungi incertae sedis</taxon>
        <taxon>Microsporidia</taxon>
        <taxon>Unikaryonidae</taxon>
        <taxon>Encephalitozoon</taxon>
    </lineage>
</organism>
<evidence type="ECO:0000256" key="1">
    <source>
        <dbReference type="ARBA" id="ARBA00007249"/>
    </source>
</evidence>
<evidence type="ECO:0000313" key="5">
    <source>
        <dbReference type="EMBL" id="AGE95223.1"/>
    </source>
</evidence>
<dbReference type="InterPro" id="IPR000795">
    <property type="entry name" value="T_Tr_GTP-bd_dom"/>
</dbReference>
<feature type="domain" description="Tr-type G" evidence="4">
    <location>
        <begin position="44"/>
        <end position="273"/>
    </location>
</feature>
<dbReference type="GO" id="GO:0003924">
    <property type="term" value="F:GTPase activity"/>
    <property type="evidence" value="ECO:0007669"/>
    <property type="project" value="InterPro"/>
</dbReference>
<keyword evidence="3" id="KW-0342">GTP-binding</keyword>
<evidence type="ECO:0000259" key="4">
    <source>
        <dbReference type="PROSITE" id="PS51722"/>
    </source>
</evidence>
<keyword evidence="2" id="KW-0547">Nucleotide-binding</keyword>
<dbReference type="SUPFAM" id="SSF52540">
    <property type="entry name" value="P-loop containing nucleoside triphosphate hydrolases"/>
    <property type="match status" value="1"/>
</dbReference>
<dbReference type="InterPro" id="IPR009000">
    <property type="entry name" value="Transl_B-barrel_sf"/>
</dbReference>
<dbReference type="Pfam" id="PF22594">
    <property type="entry name" value="GTP-eEF1A_C"/>
    <property type="match status" value="1"/>
</dbReference>
<dbReference type="CDD" id="cd03693">
    <property type="entry name" value="EF1_alpha_II"/>
    <property type="match status" value="1"/>
</dbReference>
<accession>M1K312</accession>
<reference evidence="5" key="1">
    <citation type="journal article" date="2013" name="Eukaryot. Cell">
        <title>Extremely Reduced Levels of Heterozygosity in the Vertebrate Pathogen Encephalitozoon cuniculi.</title>
        <authorList>
            <person name="Selman M."/>
            <person name="Sak B."/>
            <person name="Kvac M."/>
            <person name="Farinelli L."/>
            <person name="Weiss L.M."/>
            <person name="Corradi N."/>
        </authorList>
    </citation>
    <scope>NUCLEOTIDE SEQUENCE</scope>
</reference>
<dbReference type="VEuPathDB" id="MicrosporidiaDB:M970_041050"/>
<dbReference type="InterPro" id="IPR050100">
    <property type="entry name" value="TRAFAC_GTPase_members"/>
</dbReference>
<dbReference type="GO" id="GO:0003746">
    <property type="term" value="F:translation elongation factor activity"/>
    <property type="evidence" value="ECO:0007669"/>
    <property type="project" value="UniProtKB-KW"/>
</dbReference>
<dbReference type="VEuPathDB" id="MicrosporidiaDB:ECU04_1100"/>
<dbReference type="PROSITE" id="PS51722">
    <property type="entry name" value="G_TR_2"/>
    <property type="match status" value="1"/>
</dbReference>
<dbReference type="AlphaFoldDB" id="M1K312"/>
<dbReference type="EMBL" id="KC513606">
    <property type="protein sequence ID" value="AGE95223.1"/>
    <property type="molecule type" value="Genomic_DNA"/>
</dbReference>
<keyword evidence="5" id="KW-0648">Protein biosynthesis</keyword>
<sequence length="505" mass="55435">MRWCNKVCAQEPGFLYFGFCVLKSIKKICASPPTMATKVEDDSKPRLNACFIGHVDSGKSTTVGMLSYQLGAVDKREMEKYEKEAALNNKETFYLAYLTDKTDAERKRGITITTTLVNLPTEKFNINILDCPGHKDFVKNMVTGASQADVAVVIVPASGFESCVGVGGMLKTHIMISGILGCEKLIVCVNKMDEIPENKRMEKFNEVSAEMLRIVKRSHKDKNPIIIPISAFKGINLTKKGEKFEWFKGWKEKEGSSVIYTLEEALNYQDVPERHNDKPLRMPITKVCSIAGVGKIFTGRVEYGTITPNLKITIQPAGVVGETRSVEIHNKPRSMIPCGENCGVALKGGVIGEIDKVDAGHVISANDENKAVAYPGAKIRTIVVGRPKGLSPGYTPQINFGNCHSPGRIAKILSKVVGKEVHENPENVANGENFTGIVVFQKPLVIDKMERFQNLAKFALMDSNGVVGIGNVMEPLTRDQLLKDYGIDLNEDPKAAKKAASKKKA</sequence>
<dbReference type="PANTHER" id="PTHR23115">
    <property type="entry name" value="TRANSLATION FACTOR"/>
    <property type="match status" value="1"/>
</dbReference>
<dbReference type="VEuPathDB" id="MicrosporidiaDB:AEWQ_041050"/>
<dbReference type="InterPro" id="IPR054696">
    <property type="entry name" value="GTP-eEF1A_C"/>
</dbReference>
<dbReference type="VEuPathDB" id="MicrosporidiaDB:AEWR_041050"/>
<keyword evidence="5" id="KW-0251">Elongation factor</keyword>
<protein>
    <submittedName>
        <fullName evidence="5">Translation elongation factor 1 alpha</fullName>
    </submittedName>
</protein>
<proteinExistence type="inferred from homology"/>
<dbReference type="Gene3D" id="3.40.50.300">
    <property type="entry name" value="P-loop containing nucleotide triphosphate hydrolases"/>
    <property type="match status" value="1"/>
</dbReference>
<dbReference type="Gene3D" id="2.40.30.10">
    <property type="entry name" value="Translation factors"/>
    <property type="match status" value="2"/>
</dbReference>
<dbReference type="PRINTS" id="PR00315">
    <property type="entry name" value="ELONGATNFCT"/>
</dbReference>
<dbReference type="CDD" id="cd01513">
    <property type="entry name" value="Translation_factor_III"/>
    <property type="match status" value="1"/>
</dbReference>
<dbReference type="InterPro" id="IPR009001">
    <property type="entry name" value="Transl_elong_EF1A/Init_IF2_C"/>
</dbReference>
<dbReference type="InterPro" id="IPR031157">
    <property type="entry name" value="G_TR_CS"/>
</dbReference>
<dbReference type="Pfam" id="PF00009">
    <property type="entry name" value="GTP_EFTU"/>
    <property type="match status" value="1"/>
</dbReference>
<dbReference type="VEuPathDB" id="MicrosporidiaDB:AEWD_041060"/>
<dbReference type="InterPro" id="IPR027417">
    <property type="entry name" value="P-loop_NTPase"/>
</dbReference>
<comment type="similarity">
    <text evidence="1">Belongs to the TRAFAC class translation factor GTPase superfamily. Classic translation factor GTPase family. EF-Tu/EF-1A subfamily.</text>
</comment>
<dbReference type="PROSITE" id="PS00301">
    <property type="entry name" value="G_TR_1"/>
    <property type="match status" value="1"/>
</dbReference>
<dbReference type="GO" id="GO:0005525">
    <property type="term" value="F:GTP binding"/>
    <property type="evidence" value="ECO:0007669"/>
    <property type="project" value="UniProtKB-KW"/>
</dbReference>
<evidence type="ECO:0000256" key="2">
    <source>
        <dbReference type="ARBA" id="ARBA00022741"/>
    </source>
</evidence>